<feature type="compositionally biased region" description="Acidic residues" evidence="1">
    <location>
        <begin position="11"/>
        <end position="27"/>
    </location>
</feature>
<name>A0AAN8ZHW6_9MAGN</name>
<gene>
    <name evidence="3" type="ORF">RJ641_035090</name>
</gene>
<comment type="caution">
    <text evidence="3">The sequence shown here is derived from an EMBL/GenBank/DDBJ whole genome shotgun (WGS) entry which is preliminary data.</text>
</comment>
<dbReference type="InterPro" id="IPR052843">
    <property type="entry name" value="ER_body_metal_sequester"/>
</dbReference>
<evidence type="ECO:0000313" key="3">
    <source>
        <dbReference type="EMBL" id="KAK6934935.1"/>
    </source>
</evidence>
<feature type="compositionally biased region" description="Basic and acidic residues" evidence="1">
    <location>
        <begin position="1"/>
        <end position="10"/>
    </location>
</feature>
<proteinExistence type="predicted"/>
<dbReference type="Proteomes" id="UP001370490">
    <property type="component" value="Unassembled WGS sequence"/>
</dbReference>
<evidence type="ECO:0000256" key="1">
    <source>
        <dbReference type="SAM" id="MobiDB-lite"/>
    </source>
</evidence>
<protein>
    <recommendedName>
        <fullName evidence="5">Membrane protein of ER body-like protein</fullName>
    </recommendedName>
</protein>
<dbReference type="AlphaFoldDB" id="A0AAN8ZHW6"/>
<feature type="transmembrane region" description="Helical" evidence="2">
    <location>
        <begin position="736"/>
        <end position="761"/>
    </location>
</feature>
<dbReference type="EMBL" id="JBAMMX010000008">
    <property type="protein sequence ID" value="KAK6934935.1"/>
    <property type="molecule type" value="Genomic_DNA"/>
</dbReference>
<keyword evidence="2" id="KW-1133">Transmembrane helix</keyword>
<feature type="region of interest" description="Disordered" evidence="1">
    <location>
        <begin position="1"/>
        <end position="52"/>
    </location>
</feature>
<keyword evidence="4" id="KW-1185">Reference proteome</keyword>
<evidence type="ECO:0000313" key="4">
    <source>
        <dbReference type="Proteomes" id="UP001370490"/>
    </source>
</evidence>
<accession>A0AAN8ZHW6</accession>
<dbReference type="PANTHER" id="PTHR38937:SF2">
    <property type="entry name" value="MEMBRANE PROTEIN OF ER BODY-LIKE PROTEIN ISOFORM X1"/>
    <property type="match status" value="1"/>
</dbReference>
<dbReference type="PANTHER" id="PTHR38937">
    <property type="entry name" value="MEMBRANE PROTEIN OF ER BODY-LIKE PROTEIN"/>
    <property type="match status" value="1"/>
</dbReference>
<feature type="transmembrane region" description="Helical" evidence="2">
    <location>
        <begin position="773"/>
        <end position="790"/>
    </location>
</feature>
<feature type="region of interest" description="Disordered" evidence="1">
    <location>
        <begin position="445"/>
        <end position="469"/>
    </location>
</feature>
<sequence length="863" mass="95483">MEVERQWVYHEEEEEEDKEGEEEEEVGTDLVGRKSRNQNKTNPSIADDSNEYSVLLSESGNGFEVESINKEDIQEVVEEKNGEEEETMEEMLSNDGGIIVDVERDNGERKSVETSTCLDKQTGDKSSSVFSGVEFDSLEYSIPETNARCDASEITVNILEAQNGTGVATIHQDNKYLDDKKFHDFIFPSSEVSSGMQIHPQVEHENGLKKENEREITEFDVEKVLEKQNTHDLYCPNCNSCITRRVILRKRKRRIQDIHFGLKRERPEPIIHPEAEHIPADVTTDQDINVADESLDGNSATATNENNQVREREAFRCLSCFSIFIPTGSGFKLFQCFGDKNEDKNISSERKPARIFDHFFSIFQSDDGKMATQGNALSTFSLARRGIIKKHAVNEQQQETNVRASDSSYTLNNALTPQSAQPMTIQEPAVPVQPSGILGVVISGTMPSKEGKEDTVASSTEGPPQLGEVETDLGNKPANAEQNDKSVKIVQPPQDTTFNFQLDVLKAPVPSTKLTNEKPQNRVHVEPDLVMENATAGSHMHSLQPTKLPEPQKPAKEVQVMEDSVSASDQNISVTDQKVPVGLSVTEIITSEDEKGNKGKDVVLIIEPGKVTMEASQRAEDSVIPETINVPAAETQIQMGEHTEAREIRGFDILKSIVYGGLLESITSVGIVLSSAGADASTLNIMALGLANLITGLLLIGHNLKELKNDQTRTTSSEQDEQVDKYQETLGRRENFVLHAVVVVLSFIIFGLVPLVTYGLLFRKSDSYKDYKLLAVFGAAFVCIIALAVGKAHTQKPPRTPKTYIKTVMYYAALVVSASGISYIVGELIQELLNKLGWFASSASMNIPYLGSEAMKQPLWSSY</sequence>
<evidence type="ECO:0000256" key="2">
    <source>
        <dbReference type="SAM" id="Phobius"/>
    </source>
</evidence>
<feature type="transmembrane region" description="Helical" evidence="2">
    <location>
        <begin position="810"/>
        <end position="829"/>
    </location>
</feature>
<feature type="transmembrane region" description="Helical" evidence="2">
    <location>
        <begin position="683"/>
        <end position="701"/>
    </location>
</feature>
<evidence type="ECO:0008006" key="5">
    <source>
        <dbReference type="Google" id="ProtNLM"/>
    </source>
</evidence>
<reference evidence="3 4" key="1">
    <citation type="submission" date="2023-12" db="EMBL/GenBank/DDBJ databases">
        <title>A high-quality genome assembly for Dillenia turbinata (Dilleniales).</title>
        <authorList>
            <person name="Chanderbali A."/>
        </authorList>
    </citation>
    <scope>NUCLEOTIDE SEQUENCE [LARGE SCALE GENOMIC DNA]</scope>
    <source>
        <strain evidence="3">LSX21</strain>
        <tissue evidence="3">Leaf</tissue>
    </source>
</reference>
<organism evidence="3 4">
    <name type="scientific">Dillenia turbinata</name>
    <dbReference type="NCBI Taxonomy" id="194707"/>
    <lineage>
        <taxon>Eukaryota</taxon>
        <taxon>Viridiplantae</taxon>
        <taxon>Streptophyta</taxon>
        <taxon>Embryophyta</taxon>
        <taxon>Tracheophyta</taxon>
        <taxon>Spermatophyta</taxon>
        <taxon>Magnoliopsida</taxon>
        <taxon>eudicotyledons</taxon>
        <taxon>Gunneridae</taxon>
        <taxon>Pentapetalae</taxon>
        <taxon>Dilleniales</taxon>
        <taxon>Dilleniaceae</taxon>
        <taxon>Dillenia</taxon>
    </lineage>
</organism>
<keyword evidence="2" id="KW-0472">Membrane</keyword>
<keyword evidence="2" id="KW-0812">Transmembrane</keyword>